<name>A0ACD3RQ91_LARCR</name>
<dbReference type="EMBL" id="CM011676">
    <property type="protein sequence ID" value="TMS21644.1"/>
    <property type="molecule type" value="Genomic_DNA"/>
</dbReference>
<reference evidence="1" key="1">
    <citation type="submission" date="2018-11" db="EMBL/GenBank/DDBJ databases">
        <title>The sequence and de novo assembly of Larimichthys crocea genome using PacBio and Hi-C technologies.</title>
        <authorList>
            <person name="Xu P."/>
            <person name="Chen B."/>
            <person name="Zhou Z."/>
            <person name="Ke Q."/>
            <person name="Wu Y."/>
            <person name="Bai H."/>
            <person name="Pu F."/>
        </authorList>
    </citation>
    <scope>NUCLEOTIDE SEQUENCE</scope>
    <source>
        <tissue evidence="1">Muscle</tissue>
    </source>
</reference>
<organism evidence="1 2">
    <name type="scientific">Larimichthys crocea</name>
    <name type="common">Large yellow croaker</name>
    <name type="synonym">Pseudosciaena crocea</name>
    <dbReference type="NCBI Taxonomy" id="215358"/>
    <lineage>
        <taxon>Eukaryota</taxon>
        <taxon>Metazoa</taxon>
        <taxon>Chordata</taxon>
        <taxon>Craniata</taxon>
        <taxon>Vertebrata</taxon>
        <taxon>Euteleostomi</taxon>
        <taxon>Actinopterygii</taxon>
        <taxon>Neopterygii</taxon>
        <taxon>Teleostei</taxon>
        <taxon>Neoteleostei</taxon>
        <taxon>Acanthomorphata</taxon>
        <taxon>Eupercaria</taxon>
        <taxon>Sciaenidae</taxon>
        <taxon>Larimichthys</taxon>
    </lineage>
</organism>
<proteinExistence type="predicted"/>
<accession>A0ACD3RQ91</accession>
<dbReference type="Proteomes" id="UP000793456">
    <property type="component" value="Chromosome III"/>
</dbReference>
<evidence type="ECO:0000313" key="1">
    <source>
        <dbReference type="EMBL" id="TMS21644.1"/>
    </source>
</evidence>
<protein>
    <submittedName>
        <fullName evidence="1">Uncharacterized protein</fullName>
    </submittedName>
</protein>
<gene>
    <name evidence="1" type="ORF">E3U43_015617</name>
</gene>
<comment type="caution">
    <text evidence="1">The sequence shown here is derived from an EMBL/GenBank/DDBJ whole genome shotgun (WGS) entry which is preliminary data.</text>
</comment>
<evidence type="ECO:0000313" key="2">
    <source>
        <dbReference type="Proteomes" id="UP000793456"/>
    </source>
</evidence>
<sequence length="219" mass="23863">MAVTVGSVCVAVTLLMCVLGGQAGGPAEGKGNIRVSFYICVNVFVSERNRPTVTTQCQFIQPGSAASSSSSERLLHCTLPNLKLLTDYILNVTAVTASGESSSHLSSFMLEDIVKPDPPVDVRVSPLNIRNLLVEWSPPPTWANLNIFPLKYQILYQWESRGTPRSINLGPFESTKVELKGLTPGRPYLFQVCAMELLGLGKCSDWSLPVKVTIPRVKL</sequence>
<keyword evidence="2" id="KW-1185">Reference proteome</keyword>